<dbReference type="InterPro" id="IPR012147">
    <property type="entry name" value="P_Ac_Bu_trans"/>
</dbReference>
<dbReference type="PANTHER" id="PTHR43356:SF3">
    <property type="entry name" value="PHOSPHATE ACETYLTRANSFERASE"/>
    <property type="match status" value="1"/>
</dbReference>
<dbReference type="EMBL" id="CAVN010000092">
    <property type="protein sequence ID" value="CDF57908.1"/>
    <property type="molecule type" value="Genomic_DNA"/>
</dbReference>
<proteinExistence type="inferred from homology"/>
<dbReference type="NCBIfam" id="NF004167">
    <property type="entry name" value="PRK05632.1"/>
    <property type="match status" value="1"/>
</dbReference>
<evidence type="ECO:0000256" key="6">
    <source>
        <dbReference type="ARBA" id="ARBA00022679"/>
    </source>
</evidence>
<dbReference type="SUPFAM" id="SSF53659">
    <property type="entry name" value="Isocitrate/Isopropylmalate dehydrogenase-like"/>
    <property type="match status" value="1"/>
</dbReference>
<keyword evidence="11" id="KW-1185">Reference proteome</keyword>
<dbReference type="HOGENOM" id="CLU_019723_0_1_9"/>
<evidence type="ECO:0000256" key="7">
    <source>
        <dbReference type="ARBA" id="ARBA00023315"/>
    </source>
</evidence>
<keyword evidence="6 10" id="KW-0808">Transferase</keyword>
<dbReference type="eggNOG" id="COG0280">
    <property type="taxonomic scope" value="Bacteria"/>
</dbReference>
<dbReference type="EC" id="2.3.1.8" evidence="4"/>
<organism evidence="10 11">
    <name type="scientific">Thermobrachium celere DSM 8682</name>
    <dbReference type="NCBI Taxonomy" id="941824"/>
    <lineage>
        <taxon>Bacteria</taxon>
        <taxon>Bacillati</taxon>
        <taxon>Bacillota</taxon>
        <taxon>Clostridia</taxon>
        <taxon>Eubacteriales</taxon>
        <taxon>Clostridiaceae</taxon>
        <taxon>Thermobrachium</taxon>
    </lineage>
</organism>
<dbReference type="InterPro" id="IPR050500">
    <property type="entry name" value="Phos_Acetyltrans/Butyryltrans"/>
</dbReference>
<dbReference type="OrthoDB" id="9805787at2"/>
<dbReference type="InterPro" id="IPR042112">
    <property type="entry name" value="P_AcTrfase_dom2"/>
</dbReference>
<dbReference type="AlphaFoldDB" id="R7RRJ1"/>
<sequence length="334" mass="35889">MSIMQTIWEKARQDKKRIVLPEGSEKRTVKAAEIIKKEGLAEVVLIGKREEIENTAKEVGANIEGIEIIDPVTSEKFDTYAEKFYELRKSKGVTLEQAKEIIKDEIYFGTMMVKMNDADGLVSGAIHSTGDLLRPALQIIKTAPGMSIVSSCFVMEIPNKQYGEDGLMLFADCAVNPNPTAEELASIAIATANTAKVLCGIEPRIAMLSFSTKGSAKHELVDKVIKATEIAKEKAPHLMIDGELQLDAAIVPKVAELKAPNSTVAGKANVLVFPDLQAGNIGYKLVQRLAGAEAIGPICQGFAAPVNDLSRGCSIEDIVNVVAITAVQAQGINL</sequence>
<dbReference type="InterPro" id="IPR004614">
    <property type="entry name" value="P_AcTrfase"/>
</dbReference>
<dbReference type="RefSeq" id="WP_018661499.1">
    <property type="nucleotide sequence ID" value="NZ_HF952018.1"/>
</dbReference>
<dbReference type="Gene3D" id="3.40.50.10750">
    <property type="entry name" value="Isocitrate/Isopropylmalate dehydrogenase-like"/>
    <property type="match status" value="1"/>
</dbReference>
<protein>
    <recommendedName>
        <fullName evidence="5">Phosphate acetyltransferase</fullName>
        <ecNumber evidence="4">2.3.1.8</ecNumber>
    </recommendedName>
    <alternativeName>
        <fullName evidence="8">Phosphotransacetylase</fullName>
    </alternativeName>
</protein>
<comment type="catalytic activity">
    <reaction evidence="1">
        <text>acetyl-CoA + phosphate = acetyl phosphate + CoA</text>
        <dbReference type="Rhea" id="RHEA:19521"/>
        <dbReference type="ChEBI" id="CHEBI:22191"/>
        <dbReference type="ChEBI" id="CHEBI:43474"/>
        <dbReference type="ChEBI" id="CHEBI:57287"/>
        <dbReference type="ChEBI" id="CHEBI:57288"/>
        <dbReference type="EC" id="2.3.1.8"/>
    </reaction>
</comment>
<dbReference type="NCBIfam" id="TIGR00651">
    <property type="entry name" value="pta"/>
    <property type="match status" value="1"/>
</dbReference>
<dbReference type="Proteomes" id="UP000014923">
    <property type="component" value="Unassembled WGS sequence"/>
</dbReference>
<feature type="domain" description="Phosphate acetyl/butaryl transferase" evidence="9">
    <location>
        <begin position="2"/>
        <end position="326"/>
    </location>
</feature>
<comment type="caution">
    <text evidence="10">The sequence shown here is derived from an EMBL/GenBank/DDBJ whole genome shotgun (WGS) entry which is preliminary data.</text>
</comment>
<accession>R7RRJ1</accession>
<evidence type="ECO:0000256" key="1">
    <source>
        <dbReference type="ARBA" id="ARBA00000705"/>
    </source>
</evidence>
<evidence type="ECO:0000313" key="10">
    <source>
        <dbReference type="EMBL" id="CDF57908.1"/>
    </source>
</evidence>
<gene>
    <name evidence="10" type="ORF">TCEL_01822</name>
</gene>
<evidence type="ECO:0000256" key="8">
    <source>
        <dbReference type="ARBA" id="ARBA00031108"/>
    </source>
</evidence>
<evidence type="ECO:0000256" key="5">
    <source>
        <dbReference type="ARBA" id="ARBA00021528"/>
    </source>
</evidence>
<evidence type="ECO:0000256" key="2">
    <source>
        <dbReference type="ARBA" id="ARBA00004989"/>
    </source>
</evidence>
<dbReference type="Pfam" id="PF01515">
    <property type="entry name" value="PTA_PTB"/>
    <property type="match status" value="1"/>
</dbReference>
<comment type="similarity">
    <text evidence="3">Belongs to the phosphate acetyltransferase and butyryltransferase family.</text>
</comment>
<evidence type="ECO:0000313" key="11">
    <source>
        <dbReference type="Proteomes" id="UP000014923"/>
    </source>
</evidence>
<evidence type="ECO:0000256" key="4">
    <source>
        <dbReference type="ARBA" id="ARBA00012707"/>
    </source>
</evidence>
<evidence type="ECO:0000256" key="3">
    <source>
        <dbReference type="ARBA" id="ARBA00005656"/>
    </source>
</evidence>
<dbReference type="PANTHER" id="PTHR43356">
    <property type="entry name" value="PHOSPHATE ACETYLTRANSFERASE"/>
    <property type="match status" value="1"/>
</dbReference>
<comment type="pathway">
    <text evidence="2">Metabolic intermediate biosynthesis; acetyl-CoA biosynthesis; acetyl-CoA from acetate: step 2/2.</text>
</comment>
<dbReference type="Gene3D" id="3.40.50.10950">
    <property type="match status" value="1"/>
</dbReference>
<dbReference type="InterPro" id="IPR042113">
    <property type="entry name" value="P_AcTrfase_dom1"/>
</dbReference>
<evidence type="ECO:0000259" key="9">
    <source>
        <dbReference type="Pfam" id="PF01515"/>
    </source>
</evidence>
<dbReference type="GO" id="GO:0008959">
    <property type="term" value="F:phosphate acetyltransferase activity"/>
    <property type="evidence" value="ECO:0007669"/>
    <property type="project" value="UniProtKB-EC"/>
</dbReference>
<reference evidence="10" key="1">
    <citation type="submission" date="2013-03" db="EMBL/GenBank/DDBJ databases">
        <title>Draft genome sequence of the hydrogen-ethanol-producing anaerobic alkalithermophilic Caloramator celere.</title>
        <authorList>
            <person name="Ciranna A."/>
            <person name="Larjo A."/>
            <person name="Kivisto A."/>
            <person name="Santala V."/>
            <person name="Roos C."/>
            <person name="Karp M."/>
        </authorList>
    </citation>
    <scope>NUCLEOTIDE SEQUENCE [LARGE SCALE GENOMIC DNA]</scope>
    <source>
        <strain evidence="10">DSM 8682</strain>
    </source>
</reference>
<dbReference type="InterPro" id="IPR002505">
    <property type="entry name" value="PTA_PTB"/>
</dbReference>
<name>R7RRJ1_9CLOT</name>
<dbReference type="PIRSF" id="PIRSF000428">
    <property type="entry name" value="P_Ac_trans"/>
    <property type="match status" value="1"/>
</dbReference>
<keyword evidence="7 10" id="KW-0012">Acyltransferase</keyword>
<dbReference type="NCBIfam" id="NF007233">
    <property type="entry name" value="PRK09653.1"/>
    <property type="match status" value="1"/>
</dbReference>